<evidence type="ECO:0000313" key="3">
    <source>
        <dbReference type="Proteomes" id="UP001153076"/>
    </source>
</evidence>
<feature type="compositionally biased region" description="Basic and acidic residues" evidence="1">
    <location>
        <begin position="208"/>
        <end position="232"/>
    </location>
</feature>
<feature type="region of interest" description="Disordered" evidence="1">
    <location>
        <begin position="208"/>
        <end position="287"/>
    </location>
</feature>
<feature type="compositionally biased region" description="Basic and acidic residues" evidence="1">
    <location>
        <begin position="262"/>
        <end position="278"/>
    </location>
</feature>
<dbReference type="Proteomes" id="UP001153076">
    <property type="component" value="Unassembled WGS sequence"/>
</dbReference>
<feature type="compositionally biased region" description="Polar residues" evidence="1">
    <location>
        <begin position="90"/>
        <end position="101"/>
    </location>
</feature>
<name>A0A9Q1KB51_9CARY</name>
<organism evidence="2 3">
    <name type="scientific">Carnegiea gigantea</name>
    <dbReference type="NCBI Taxonomy" id="171969"/>
    <lineage>
        <taxon>Eukaryota</taxon>
        <taxon>Viridiplantae</taxon>
        <taxon>Streptophyta</taxon>
        <taxon>Embryophyta</taxon>
        <taxon>Tracheophyta</taxon>
        <taxon>Spermatophyta</taxon>
        <taxon>Magnoliopsida</taxon>
        <taxon>eudicotyledons</taxon>
        <taxon>Gunneridae</taxon>
        <taxon>Pentapetalae</taxon>
        <taxon>Caryophyllales</taxon>
        <taxon>Cactineae</taxon>
        <taxon>Cactaceae</taxon>
        <taxon>Cactoideae</taxon>
        <taxon>Echinocereeae</taxon>
        <taxon>Carnegiea</taxon>
    </lineage>
</organism>
<accession>A0A9Q1KB51</accession>
<feature type="region of interest" description="Disordered" evidence="1">
    <location>
        <begin position="85"/>
        <end position="106"/>
    </location>
</feature>
<dbReference type="EMBL" id="JAKOGI010000213">
    <property type="protein sequence ID" value="KAJ8439653.1"/>
    <property type="molecule type" value="Genomic_DNA"/>
</dbReference>
<dbReference type="AlphaFoldDB" id="A0A9Q1KB51"/>
<sequence length="342" mass="38663">MPEFILAKKFCDESFKRKFIIYLVNYFFSGLKNRYCSKSILKFIKDVTQITSLNWCQFVLDKLITSVMHYKRSTDAKGFQNLQSKDKANENSGAPSFNPTLSLHKPDSEDQISRIALVTDASVNVEKEDHREDMVLNQPNNVIKKDNSILSYSLWLAPDSQNSVPLTTSVPDPSTARVNEDNGSEEDDDSTLLKFPLRNTSWVNHELSIKKPVENKSKEGDKPSSKKGEVRKHTIKIKKSTLHRAEERSPRAYSEQQAPDSSKPKLTKEVLSEKDHKKPVVAVRTPEKSKELTKLDSELSQDEVLISQYVSGKVEDVDDSECLFDGCGNKKATGVFMATLKP</sequence>
<comment type="caution">
    <text evidence="2">The sequence shown here is derived from an EMBL/GenBank/DDBJ whole genome shotgun (WGS) entry which is preliminary data.</text>
</comment>
<keyword evidence="3" id="KW-1185">Reference proteome</keyword>
<evidence type="ECO:0000313" key="2">
    <source>
        <dbReference type="EMBL" id="KAJ8439653.1"/>
    </source>
</evidence>
<feature type="compositionally biased region" description="Basic residues" evidence="1">
    <location>
        <begin position="233"/>
        <end position="242"/>
    </location>
</feature>
<protein>
    <submittedName>
        <fullName evidence="2">Uncharacterized protein</fullName>
    </submittedName>
</protein>
<gene>
    <name evidence="2" type="ORF">Cgig2_021665</name>
</gene>
<evidence type="ECO:0000256" key="1">
    <source>
        <dbReference type="SAM" id="MobiDB-lite"/>
    </source>
</evidence>
<proteinExistence type="predicted"/>
<reference evidence="2" key="1">
    <citation type="submission" date="2022-04" db="EMBL/GenBank/DDBJ databases">
        <title>Carnegiea gigantea Genome sequencing and assembly v2.</title>
        <authorList>
            <person name="Copetti D."/>
            <person name="Sanderson M.J."/>
            <person name="Burquez A."/>
            <person name="Wojciechowski M.F."/>
        </authorList>
    </citation>
    <scope>NUCLEOTIDE SEQUENCE</scope>
    <source>
        <strain evidence="2">SGP5-SGP5p</strain>
        <tissue evidence="2">Aerial part</tissue>
    </source>
</reference>
<feature type="compositionally biased region" description="Polar residues" evidence="1">
    <location>
        <begin position="161"/>
        <end position="172"/>
    </location>
</feature>
<feature type="region of interest" description="Disordered" evidence="1">
    <location>
        <begin position="161"/>
        <end position="193"/>
    </location>
</feature>